<feature type="transmembrane region" description="Helical" evidence="2">
    <location>
        <begin position="54"/>
        <end position="78"/>
    </location>
</feature>
<keyword evidence="4" id="KW-1185">Reference proteome</keyword>
<dbReference type="PANTHER" id="PTHR43298:SF2">
    <property type="entry name" value="FMN_FAD EXPORTER YEEO-RELATED"/>
    <property type="match status" value="1"/>
</dbReference>
<proteinExistence type="predicted"/>
<dbReference type="InterPro" id="IPR002528">
    <property type="entry name" value="MATE_fam"/>
</dbReference>
<feature type="transmembrane region" description="Helical" evidence="2">
    <location>
        <begin position="99"/>
        <end position="116"/>
    </location>
</feature>
<organism evidence="3 4">
    <name type="scientific">Pontivivens insulae</name>
    <dbReference type="NCBI Taxonomy" id="1639689"/>
    <lineage>
        <taxon>Bacteria</taxon>
        <taxon>Pseudomonadati</taxon>
        <taxon>Pseudomonadota</taxon>
        <taxon>Alphaproteobacteria</taxon>
        <taxon>Rhodobacterales</taxon>
        <taxon>Paracoccaceae</taxon>
        <taxon>Pontivivens</taxon>
    </lineage>
</organism>
<feature type="transmembrane region" description="Helical" evidence="2">
    <location>
        <begin position="311"/>
        <end position="336"/>
    </location>
</feature>
<dbReference type="EMBL" id="OMKW01000003">
    <property type="protein sequence ID" value="SPF30402.1"/>
    <property type="molecule type" value="Genomic_DNA"/>
</dbReference>
<evidence type="ECO:0000256" key="2">
    <source>
        <dbReference type="SAM" id="Phobius"/>
    </source>
</evidence>
<keyword evidence="2" id="KW-0812">Transmembrane</keyword>
<dbReference type="GO" id="GO:0005886">
    <property type="term" value="C:plasma membrane"/>
    <property type="evidence" value="ECO:0007669"/>
    <property type="project" value="TreeGrafter"/>
</dbReference>
<feature type="transmembrane region" description="Helical" evidence="2">
    <location>
        <begin position="21"/>
        <end position="42"/>
    </location>
</feature>
<feature type="transmembrane region" description="Helical" evidence="2">
    <location>
        <begin position="388"/>
        <end position="410"/>
    </location>
</feature>
<keyword evidence="1" id="KW-0813">Transport</keyword>
<dbReference type="Proteomes" id="UP000244932">
    <property type="component" value="Unassembled WGS sequence"/>
</dbReference>
<dbReference type="GO" id="GO:0015297">
    <property type="term" value="F:antiporter activity"/>
    <property type="evidence" value="ECO:0007669"/>
    <property type="project" value="InterPro"/>
</dbReference>
<feature type="transmembrane region" description="Helical" evidence="2">
    <location>
        <begin position="277"/>
        <end position="299"/>
    </location>
</feature>
<gene>
    <name evidence="3" type="primary">norM</name>
    <name evidence="3" type="ORF">POI8812_02738</name>
</gene>
<feature type="transmembrane region" description="Helical" evidence="2">
    <location>
        <begin position="348"/>
        <end position="367"/>
    </location>
</feature>
<dbReference type="OrthoDB" id="9780160at2"/>
<name>A0A2R8AE12_9RHOB</name>
<keyword evidence="2" id="KW-0472">Membrane</keyword>
<reference evidence="3 4" key="1">
    <citation type="submission" date="2018-03" db="EMBL/GenBank/DDBJ databases">
        <authorList>
            <person name="Keele B.F."/>
        </authorList>
    </citation>
    <scope>NUCLEOTIDE SEQUENCE [LARGE SCALE GENOMIC DNA]</scope>
    <source>
        <strain evidence="3 4">CeCT 8812</strain>
    </source>
</reference>
<feature type="transmembrane region" description="Helical" evidence="2">
    <location>
        <begin position="416"/>
        <end position="434"/>
    </location>
</feature>
<dbReference type="RefSeq" id="WP_108783091.1">
    <property type="nucleotide sequence ID" value="NZ_OMKW01000003.1"/>
</dbReference>
<feature type="transmembrane region" description="Helical" evidence="2">
    <location>
        <begin position="194"/>
        <end position="214"/>
    </location>
</feature>
<evidence type="ECO:0000313" key="4">
    <source>
        <dbReference type="Proteomes" id="UP000244932"/>
    </source>
</evidence>
<dbReference type="NCBIfam" id="TIGR00797">
    <property type="entry name" value="matE"/>
    <property type="match status" value="1"/>
</dbReference>
<dbReference type="InterPro" id="IPR050222">
    <property type="entry name" value="MATE_MdtK"/>
</dbReference>
<protein>
    <submittedName>
        <fullName evidence="3">Multidrug resistance protein NorM</fullName>
    </submittedName>
</protein>
<dbReference type="PANTHER" id="PTHR43298">
    <property type="entry name" value="MULTIDRUG RESISTANCE PROTEIN NORM-RELATED"/>
    <property type="match status" value="1"/>
</dbReference>
<keyword evidence="2" id="KW-1133">Transmembrane helix</keyword>
<evidence type="ECO:0000256" key="1">
    <source>
        <dbReference type="ARBA" id="ARBA00022448"/>
    </source>
</evidence>
<feature type="transmembrane region" description="Helical" evidence="2">
    <location>
        <begin position="136"/>
        <end position="157"/>
    </location>
</feature>
<dbReference type="AlphaFoldDB" id="A0A2R8AE12"/>
<dbReference type="Pfam" id="PF01554">
    <property type="entry name" value="MatE"/>
    <property type="match status" value="2"/>
</dbReference>
<evidence type="ECO:0000313" key="3">
    <source>
        <dbReference type="EMBL" id="SPF30402.1"/>
    </source>
</evidence>
<dbReference type="GO" id="GO:0042910">
    <property type="term" value="F:xenobiotic transmembrane transporter activity"/>
    <property type="evidence" value="ECO:0007669"/>
    <property type="project" value="InterPro"/>
</dbReference>
<feature type="transmembrane region" description="Helical" evidence="2">
    <location>
        <begin position="249"/>
        <end position="271"/>
    </location>
</feature>
<accession>A0A2R8AE12</accession>
<sequence>MTDATLPNHTIADHIRRTLTLAWPVMLSRLGLVGFATADVIVLGRAGAQELADYALGLAIYDSLMAAMAGLLLGVGVLTARETGAARDGAAGTILRRGILYGLLVGVGMGLLLQFAESGFLLLQQEPGQAASAAAVTRMVAFALPFFAVFFCCASWLEALHHPKVGMWAVALANISNLAFNILFVFVFDMGAVGAALATVLNSLLLAAGLWLYIHRIFPQRNRYGVGERNDAPPAIEQYRIGFGGGLSFTFEAGAFVMMTLFVGWLGTLALATHAVLFQLLATVFMAAFGIASAVQVRVGNAWGRGDARGMALAGWTGLGMCTAMLLVAMVAFLLLPLPALRLFTTDPAVLAAAAPVMIWMTLALLCDGNQTIMSHACRGRGDTWVPTALHLVSYWVVMVPAGYLFAIRWEHGVAGIYQGILVASIVSVTLMSLRFRVLTKRGV</sequence>
<feature type="transmembrane region" description="Helical" evidence="2">
    <location>
        <begin position="169"/>
        <end position="188"/>
    </location>
</feature>